<dbReference type="EMBL" id="AYCK01002864">
    <property type="status" value="NOT_ANNOTATED_CDS"/>
    <property type="molecule type" value="Genomic_DNA"/>
</dbReference>
<keyword evidence="1" id="KW-0732">Signal</keyword>
<dbReference type="Gene3D" id="2.60.40.10">
    <property type="entry name" value="Immunoglobulins"/>
    <property type="match status" value="3"/>
</dbReference>
<reference evidence="3" key="2">
    <citation type="submission" date="2025-08" db="UniProtKB">
        <authorList>
            <consortium name="Ensembl"/>
        </authorList>
    </citation>
    <scope>IDENTIFICATION</scope>
</reference>
<name>A0A096MG67_POEFO</name>
<reference evidence="3" key="3">
    <citation type="submission" date="2025-09" db="UniProtKB">
        <authorList>
            <consortium name="Ensembl"/>
        </authorList>
    </citation>
    <scope>IDENTIFICATION</scope>
</reference>
<dbReference type="EMBL" id="AYCK01002866">
    <property type="status" value="NOT_ANNOTATED_CDS"/>
    <property type="molecule type" value="Genomic_DNA"/>
</dbReference>
<dbReference type="GeneTree" id="ENSGT01150000286924"/>
<dbReference type="InterPro" id="IPR007110">
    <property type="entry name" value="Ig-like_dom"/>
</dbReference>
<dbReference type="EMBL" id="AYCK01002871">
    <property type="status" value="NOT_ANNOTATED_CDS"/>
    <property type="molecule type" value="Genomic_DNA"/>
</dbReference>
<dbReference type="EMBL" id="AYCK01002865">
    <property type="status" value="NOT_ANNOTATED_CDS"/>
    <property type="molecule type" value="Genomic_DNA"/>
</dbReference>
<dbReference type="Proteomes" id="UP000028760">
    <property type="component" value="Unassembled WGS sequence"/>
</dbReference>
<dbReference type="InterPro" id="IPR036179">
    <property type="entry name" value="Ig-like_dom_sf"/>
</dbReference>
<dbReference type="PANTHER" id="PTHR46484:SF8">
    <property type="entry name" value="B-CELL RECEPTOR CD22-LIKE-RELATED"/>
    <property type="match status" value="1"/>
</dbReference>
<protein>
    <recommendedName>
        <fullName evidence="2">Ig-like domain-containing protein</fullName>
    </recommendedName>
</protein>
<evidence type="ECO:0000313" key="4">
    <source>
        <dbReference type="Proteomes" id="UP000028760"/>
    </source>
</evidence>
<dbReference type="PROSITE" id="PS50835">
    <property type="entry name" value="IG_LIKE"/>
    <property type="match status" value="2"/>
</dbReference>
<dbReference type="EMBL" id="AYCK01002870">
    <property type="status" value="NOT_ANNOTATED_CDS"/>
    <property type="molecule type" value="Genomic_DNA"/>
</dbReference>
<dbReference type="SUPFAM" id="SSF48726">
    <property type="entry name" value="Immunoglobulin"/>
    <property type="match status" value="3"/>
</dbReference>
<sequence>MAALTENMLVVNILLSVFFLPGDLADYCYGGLTPALRITTPNNMEALTGSCLQIPCTYETENTEFNSSRSIYGVWIKGGNAPYNVIFNSSGSVNTFQLEIIGNLKEKNCTTLFPNLATSHADKYLFRIENYPFRAFACADPLQITIKDSPWSPSINVPSDLKEHQSVTVTCSAFTPCPHSPPELTWNLQQDSLRQTEENTDGTFTTKIQETITLSDTHDGYNITCSAKYPVIGGTKTAETEVTLSVSYAPKDTSASISPSGLVSAGSWVELSCSSRAKPPPRFTWFRISKYGTFNVSVGQVFSFCVTERGEFYCMATNDLGNQRSSVILLSIKGNL</sequence>
<dbReference type="EMBL" id="AYCK01002867">
    <property type="status" value="NOT_ANNOTATED_CDS"/>
    <property type="molecule type" value="Genomic_DNA"/>
</dbReference>
<dbReference type="EMBL" id="AYCK01002863">
    <property type="status" value="NOT_ANNOTATED_CDS"/>
    <property type="molecule type" value="Genomic_DNA"/>
</dbReference>
<dbReference type="InterPro" id="IPR013783">
    <property type="entry name" value="Ig-like_fold"/>
</dbReference>
<evidence type="ECO:0000259" key="2">
    <source>
        <dbReference type="PROSITE" id="PS50835"/>
    </source>
</evidence>
<organism evidence="3 4">
    <name type="scientific">Poecilia formosa</name>
    <name type="common">Amazon molly</name>
    <name type="synonym">Limia formosa</name>
    <dbReference type="NCBI Taxonomy" id="48698"/>
    <lineage>
        <taxon>Eukaryota</taxon>
        <taxon>Metazoa</taxon>
        <taxon>Chordata</taxon>
        <taxon>Craniata</taxon>
        <taxon>Vertebrata</taxon>
        <taxon>Euteleostomi</taxon>
        <taxon>Actinopterygii</taxon>
        <taxon>Neopterygii</taxon>
        <taxon>Teleostei</taxon>
        <taxon>Neoteleostei</taxon>
        <taxon>Acanthomorphata</taxon>
        <taxon>Ovalentaria</taxon>
        <taxon>Atherinomorphae</taxon>
        <taxon>Cyprinodontiformes</taxon>
        <taxon>Poeciliidae</taxon>
        <taxon>Poeciliinae</taxon>
        <taxon>Poecilia</taxon>
    </lineage>
</organism>
<accession>A0A096MG67</accession>
<feature type="chain" id="PRO_5001927932" description="Ig-like domain-containing protein" evidence="1">
    <location>
        <begin position="26"/>
        <end position="336"/>
    </location>
</feature>
<feature type="domain" description="Ig-like" evidence="2">
    <location>
        <begin position="250"/>
        <end position="330"/>
    </location>
</feature>
<evidence type="ECO:0000313" key="3">
    <source>
        <dbReference type="Ensembl" id="ENSPFOP00000030408.1"/>
    </source>
</evidence>
<reference evidence="4" key="1">
    <citation type="submission" date="2013-10" db="EMBL/GenBank/DDBJ databases">
        <authorList>
            <person name="Schartl M."/>
            <person name="Warren W."/>
        </authorList>
    </citation>
    <scope>NUCLEOTIDE SEQUENCE [LARGE SCALE GENOMIC DNA]</scope>
    <source>
        <strain evidence="4">female</strain>
    </source>
</reference>
<dbReference type="PANTHER" id="PTHR46484">
    <property type="entry name" value="SI:CH211-171H4.5-RELATED"/>
    <property type="match status" value="1"/>
</dbReference>
<dbReference type="EMBL" id="AYCK01002869">
    <property type="status" value="NOT_ANNOTATED_CDS"/>
    <property type="molecule type" value="Genomic_DNA"/>
</dbReference>
<feature type="signal peptide" evidence="1">
    <location>
        <begin position="1"/>
        <end position="25"/>
    </location>
</feature>
<proteinExistence type="predicted"/>
<dbReference type="InterPro" id="IPR003599">
    <property type="entry name" value="Ig_sub"/>
</dbReference>
<feature type="domain" description="Ig-like" evidence="2">
    <location>
        <begin position="153"/>
        <end position="245"/>
    </location>
</feature>
<dbReference type="EMBL" id="AYCK01002862">
    <property type="status" value="NOT_ANNOTATED_CDS"/>
    <property type="molecule type" value="Genomic_DNA"/>
</dbReference>
<dbReference type="EMBL" id="AYCK01002868">
    <property type="status" value="NOT_ANNOTATED_CDS"/>
    <property type="molecule type" value="Genomic_DNA"/>
</dbReference>
<dbReference type="SMART" id="SM00409">
    <property type="entry name" value="IG"/>
    <property type="match status" value="3"/>
</dbReference>
<evidence type="ECO:0000256" key="1">
    <source>
        <dbReference type="SAM" id="SignalP"/>
    </source>
</evidence>
<dbReference type="AlphaFoldDB" id="A0A096MG67"/>
<keyword evidence="4" id="KW-1185">Reference proteome</keyword>
<dbReference type="Ensembl" id="ENSPFOT00000022449.1">
    <property type="protein sequence ID" value="ENSPFOP00000030408.1"/>
    <property type="gene ID" value="ENSPFOG00000008840.2"/>
</dbReference>